<reference evidence="2" key="1">
    <citation type="journal article" date="2013" name="Science">
        <title>The Amborella genome and the evolution of flowering plants.</title>
        <authorList>
            <consortium name="Amborella Genome Project"/>
        </authorList>
    </citation>
    <scope>NUCLEOTIDE SEQUENCE [LARGE SCALE GENOMIC DNA]</scope>
</reference>
<proteinExistence type="predicted"/>
<keyword evidence="2" id="KW-1185">Reference proteome</keyword>
<accession>W1P5G2</accession>
<dbReference type="AlphaFoldDB" id="W1P5G2"/>
<gene>
    <name evidence="1" type="ORF">AMTR_s00086p00142870</name>
</gene>
<dbReference type="Proteomes" id="UP000017836">
    <property type="component" value="Unassembled WGS sequence"/>
</dbReference>
<name>W1P5G2_AMBTC</name>
<dbReference type="Gramene" id="ERN02826">
    <property type="protein sequence ID" value="ERN02826"/>
    <property type="gene ID" value="AMTR_s00086p00142870"/>
</dbReference>
<evidence type="ECO:0000313" key="1">
    <source>
        <dbReference type="EMBL" id="ERN02826.1"/>
    </source>
</evidence>
<organism evidence="1 2">
    <name type="scientific">Amborella trichopoda</name>
    <dbReference type="NCBI Taxonomy" id="13333"/>
    <lineage>
        <taxon>Eukaryota</taxon>
        <taxon>Viridiplantae</taxon>
        <taxon>Streptophyta</taxon>
        <taxon>Embryophyta</taxon>
        <taxon>Tracheophyta</taxon>
        <taxon>Spermatophyta</taxon>
        <taxon>Magnoliopsida</taxon>
        <taxon>Amborellales</taxon>
        <taxon>Amborellaceae</taxon>
        <taxon>Amborella</taxon>
    </lineage>
</organism>
<sequence>MREALQWMGVDDTTLMDPHDETYLDSLVDLPMNFVPTYFLNHFNGTRDANLHVMSYLLTVPTLCDKPIALKVMFVHSLAGDSVT</sequence>
<evidence type="ECO:0000313" key="2">
    <source>
        <dbReference type="Proteomes" id="UP000017836"/>
    </source>
</evidence>
<dbReference type="EMBL" id="KI394485">
    <property type="protein sequence ID" value="ERN02826.1"/>
    <property type="molecule type" value="Genomic_DNA"/>
</dbReference>
<protein>
    <submittedName>
        <fullName evidence="1">Uncharacterized protein</fullName>
    </submittedName>
</protein>
<dbReference type="HOGENOM" id="CLU_193254_0_0_1"/>